<sequence>SMAIRFDVSPDMLFDPFSAATPISESIVAKRVLTNCPVSLSHRVGYVDLIEPYILDFNVILDMKMISTGFIYHVVWVRDAYSKNPIIESIIVVNEFPNVFPDYLFGGPPESEIDFGIDLLPVMKHVSIPLYCMAPVEHNELNEK</sequence>
<dbReference type="EMBL" id="CP133622">
    <property type="protein sequence ID" value="WMV54574.1"/>
    <property type="molecule type" value="Genomic_DNA"/>
</dbReference>
<accession>A0AAF0ZZJ6</accession>
<feature type="non-terminal residue" evidence="1">
    <location>
        <position position="1"/>
    </location>
</feature>
<dbReference type="Proteomes" id="UP001234989">
    <property type="component" value="Chromosome 11"/>
</dbReference>
<keyword evidence="2" id="KW-1185">Reference proteome</keyword>
<gene>
    <name evidence="1" type="ORF">MTR67_047959</name>
</gene>
<organism evidence="1 2">
    <name type="scientific">Solanum verrucosum</name>
    <dbReference type="NCBI Taxonomy" id="315347"/>
    <lineage>
        <taxon>Eukaryota</taxon>
        <taxon>Viridiplantae</taxon>
        <taxon>Streptophyta</taxon>
        <taxon>Embryophyta</taxon>
        <taxon>Tracheophyta</taxon>
        <taxon>Spermatophyta</taxon>
        <taxon>Magnoliopsida</taxon>
        <taxon>eudicotyledons</taxon>
        <taxon>Gunneridae</taxon>
        <taxon>Pentapetalae</taxon>
        <taxon>asterids</taxon>
        <taxon>lamiids</taxon>
        <taxon>Solanales</taxon>
        <taxon>Solanaceae</taxon>
        <taxon>Solanoideae</taxon>
        <taxon>Solaneae</taxon>
        <taxon>Solanum</taxon>
    </lineage>
</organism>
<dbReference type="AlphaFoldDB" id="A0AAF0ZZJ6"/>
<evidence type="ECO:0000313" key="1">
    <source>
        <dbReference type="EMBL" id="WMV54574.1"/>
    </source>
</evidence>
<reference evidence="1" key="1">
    <citation type="submission" date="2023-08" db="EMBL/GenBank/DDBJ databases">
        <title>A de novo genome assembly of Solanum verrucosum Schlechtendal, a Mexican diploid species geographically isolated from the other diploid A-genome species in potato relatives.</title>
        <authorList>
            <person name="Hosaka K."/>
        </authorList>
    </citation>
    <scope>NUCLEOTIDE SEQUENCE</scope>
    <source>
        <tissue evidence="1">Young leaves</tissue>
    </source>
</reference>
<evidence type="ECO:0000313" key="2">
    <source>
        <dbReference type="Proteomes" id="UP001234989"/>
    </source>
</evidence>
<name>A0AAF0ZZJ6_SOLVR</name>
<proteinExistence type="predicted"/>
<protein>
    <submittedName>
        <fullName evidence="1">Uncharacterized protein</fullName>
    </submittedName>
</protein>